<dbReference type="EMBL" id="JAGJRS010000022">
    <property type="protein sequence ID" value="MBP1475123.1"/>
    <property type="molecule type" value="Genomic_DNA"/>
</dbReference>
<reference evidence="1 2" key="1">
    <citation type="submission" date="2021-04" db="EMBL/GenBank/DDBJ databases">
        <authorList>
            <person name="Huq M.A."/>
        </authorList>
    </citation>
    <scope>NUCLEOTIDE SEQUENCE [LARGE SCALE GENOMIC DNA]</scope>
    <source>
        <strain evidence="1 2">MAH-13</strain>
    </source>
</reference>
<protein>
    <submittedName>
        <fullName evidence="1">Uncharacterized protein</fullName>
    </submittedName>
</protein>
<dbReference type="InterPro" id="IPR053756">
    <property type="entry name" value="Toxin_immunity_effector"/>
</dbReference>
<gene>
    <name evidence="1" type="ORF">J7I44_12490</name>
</gene>
<dbReference type="Pfam" id="PF21643">
    <property type="entry name" value="T6SS_Tsi2-like"/>
    <property type="match status" value="1"/>
</dbReference>
<evidence type="ECO:0000313" key="1">
    <source>
        <dbReference type="EMBL" id="MBP1475123.1"/>
    </source>
</evidence>
<keyword evidence="2" id="KW-1185">Reference proteome</keyword>
<accession>A0ABS4DQA3</accession>
<dbReference type="Proteomes" id="UP000823790">
    <property type="component" value="Unassembled WGS sequence"/>
</dbReference>
<dbReference type="RefSeq" id="WP_209621236.1">
    <property type="nucleotide sequence ID" value="NZ_JAGJRS010000022.1"/>
</dbReference>
<organism evidence="1 2">
    <name type="scientific">Frateuria flava</name>
    <dbReference type="NCBI Taxonomy" id="2821489"/>
    <lineage>
        <taxon>Bacteria</taxon>
        <taxon>Pseudomonadati</taxon>
        <taxon>Pseudomonadota</taxon>
        <taxon>Gammaproteobacteria</taxon>
        <taxon>Lysobacterales</taxon>
        <taxon>Rhodanobacteraceae</taxon>
        <taxon>Frateuria</taxon>
    </lineage>
</organism>
<name>A0ABS4DQA3_9GAMM</name>
<evidence type="ECO:0000313" key="2">
    <source>
        <dbReference type="Proteomes" id="UP000823790"/>
    </source>
</evidence>
<sequence length="73" mass="8587">MTISIHTLTMSVLAVQARIEELQNGIERAEDPELSWLEEDLLAYSRAQTELKRMYVEEQQRSDNLVPYEELFD</sequence>
<dbReference type="Gene3D" id="1.10.287.2500">
    <property type="match status" value="1"/>
</dbReference>
<dbReference type="InterPro" id="IPR049070">
    <property type="entry name" value="T6SS_Tsi2-like"/>
</dbReference>
<proteinExistence type="predicted"/>
<comment type="caution">
    <text evidence="1">The sequence shown here is derived from an EMBL/GenBank/DDBJ whole genome shotgun (WGS) entry which is preliminary data.</text>
</comment>